<name>A0A7Y9PEC6_9BACT</name>
<evidence type="ECO:0000313" key="3">
    <source>
        <dbReference type="Proteomes" id="UP000589520"/>
    </source>
</evidence>
<keyword evidence="3" id="KW-1185">Reference proteome</keyword>
<dbReference type="AlphaFoldDB" id="A0A7Y9PEC6"/>
<dbReference type="EMBL" id="JACCCW010000001">
    <property type="protein sequence ID" value="NYF78319.1"/>
    <property type="molecule type" value="Genomic_DNA"/>
</dbReference>
<sequence length="180" mass="19268">MKLHLVRALLLACILPSMAIFAQTPAAAAAPSLPAVLTALEATKILPPSVFFRGLSAPIQGRNSAGVRFANKNLMLVTLVDTSGYSTQVQEKYQAYLITESPLDIDGHRLLPGAYGCGFIADNIFIVQDLGAHDLFTAHSVRDTALRRPTPLQIVPAPGNAGSYQLYGGRSYVTFREAGK</sequence>
<dbReference type="Proteomes" id="UP000589520">
    <property type="component" value="Unassembled WGS sequence"/>
</dbReference>
<gene>
    <name evidence="2" type="ORF">HDF17_000606</name>
</gene>
<comment type="caution">
    <text evidence="2">The sequence shown here is derived from an EMBL/GenBank/DDBJ whole genome shotgun (WGS) entry which is preliminary data.</text>
</comment>
<feature type="signal peptide" evidence="1">
    <location>
        <begin position="1"/>
        <end position="22"/>
    </location>
</feature>
<evidence type="ECO:0000313" key="2">
    <source>
        <dbReference type="EMBL" id="NYF78319.1"/>
    </source>
</evidence>
<protein>
    <submittedName>
        <fullName evidence="2">Uncharacterized protein</fullName>
    </submittedName>
</protein>
<organism evidence="2 3">
    <name type="scientific">Granulicella arctica</name>
    <dbReference type="NCBI Taxonomy" id="940613"/>
    <lineage>
        <taxon>Bacteria</taxon>
        <taxon>Pseudomonadati</taxon>
        <taxon>Acidobacteriota</taxon>
        <taxon>Terriglobia</taxon>
        <taxon>Terriglobales</taxon>
        <taxon>Acidobacteriaceae</taxon>
        <taxon>Granulicella</taxon>
    </lineage>
</organism>
<proteinExistence type="predicted"/>
<feature type="chain" id="PRO_5031091016" evidence="1">
    <location>
        <begin position="23"/>
        <end position="180"/>
    </location>
</feature>
<evidence type="ECO:0000256" key="1">
    <source>
        <dbReference type="SAM" id="SignalP"/>
    </source>
</evidence>
<reference evidence="2 3" key="1">
    <citation type="submission" date="2020-07" db="EMBL/GenBank/DDBJ databases">
        <title>Genomic Encyclopedia of Type Strains, Phase IV (KMG-V): Genome sequencing to study the core and pangenomes of soil and plant-associated prokaryotes.</title>
        <authorList>
            <person name="Whitman W."/>
        </authorList>
    </citation>
    <scope>NUCLEOTIDE SEQUENCE [LARGE SCALE GENOMIC DNA]</scope>
    <source>
        <strain evidence="2 3">X4EP2</strain>
    </source>
</reference>
<accession>A0A7Y9PEC6</accession>
<dbReference type="RefSeq" id="WP_179487632.1">
    <property type="nucleotide sequence ID" value="NZ_JACCCW010000001.1"/>
</dbReference>
<keyword evidence="1" id="KW-0732">Signal</keyword>